<dbReference type="GO" id="GO:0050821">
    <property type="term" value="P:protein stabilization"/>
    <property type="evidence" value="ECO:0007669"/>
    <property type="project" value="TreeGrafter"/>
</dbReference>
<sequence length="214" mass="24035">MADEGKKQKIELLLIHGQKKHEVTVSLPEGEAEGDLTVEQLSREVERTTQVPMANQKLIFKGKSLTDVHAKLCDVGLKPNSKVMLIGKREDLDENISLRTLGAIELDIEKEEKQINDIIRDLDGVEKGYTDKAVTAFALEKLSKQLAKSTERFVKLLENLDAIIVGETNSQVRYNKKVLVLKIQKSLDKCDSLMKQVSELVTKITEKKIVEIPS</sequence>
<keyword evidence="7" id="KW-1185">Reference proteome</keyword>
<dbReference type="InterPro" id="IPR039773">
    <property type="entry name" value="BAG_chaperone_regulator"/>
</dbReference>
<evidence type="ECO:0000256" key="2">
    <source>
        <dbReference type="ARBA" id="ARBA00023186"/>
    </source>
</evidence>
<dbReference type="InterPro" id="IPR000626">
    <property type="entry name" value="Ubiquitin-like_dom"/>
</dbReference>
<feature type="domain" description="BAG" evidence="5">
    <location>
        <begin position="114"/>
        <end position="194"/>
    </location>
</feature>
<dbReference type="Gene3D" id="1.20.58.120">
    <property type="entry name" value="BAG domain"/>
    <property type="match status" value="1"/>
</dbReference>
<protein>
    <recommendedName>
        <fullName evidence="1">BAG family molecular chaperone regulator 1</fullName>
    </recommendedName>
</protein>
<name>A0A8S4PU49_OWEFU</name>
<dbReference type="CDD" id="cd01812">
    <property type="entry name" value="Ubl_BAG1"/>
    <property type="match status" value="1"/>
</dbReference>
<dbReference type="Pfam" id="PF00240">
    <property type="entry name" value="ubiquitin"/>
    <property type="match status" value="1"/>
</dbReference>
<dbReference type="Proteomes" id="UP000749559">
    <property type="component" value="Unassembled WGS sequence"/>
</dbReference>
<feature type="coiled-coil region" evidence="3">
    <location>
        <begin position="101"/>
        <end position="159"/>
    </location>
</feature>
<feature type="domain" description="Ubiquitin-like" evidence="4">
    <location>
        <begin position="37"/>
        <end position="89"/>
    </location>
</feature>
<evidence type="ECO:0000256" key="3">
    <source>
        <dbReference type="SAM" id="Coils"/>
    </source>
</evidence>
<keyword evidence="3" id="KW-0175">Coiled coil</keyword>
<dbReference type="InterPro" id="IPR003103">
    <property type="entry name" value="BAG_domain"/>
</dbReference>
<comment type="caution">
    <text evidence="6">The sequence shown here is derived from an EMBL/GenBank/DDBJ whole genome shotgun (WGS) entry which is preliminary data.</text>
</comment>
<keyword evidence="2" id="KW-0143">Chaperone</keyword>
<dbReference type="AlphaFoldDB" id="A0A8S4PU49"/>
<dbReference type="Pfam" id="PF02179">
    <property type="entry name" value="BAG"/>
    <property type="match status" value="1"/>
</dbReference>
<dbReference type="PANTHER" id="PTHR12329">
    <property type="entry name" value="BCL2-ASSOCIATED ATHANOGENE"/>
    <property type="match status" value="1"/>
</dbReference>
<dbReference type="OrthoDB" id="417450at2759"/>
<evidence type="ECO:0000256" key="1">
    <source>
        <dbReference type="ARBA" id="ARBA00022374"/>
    </source>
</evidence>
<organism evidence="6 7">
    <name type="scientific">Owenia fusiformis</name>
    <name type="common">Polychaete worm</name>
    <dbReference type="NCBI Taxonomy" id="6347"/>
    <lineage>
        <taxon>Eukaryota</taxon>
        <taxon>Metazoa</taxon>
        <taxon>Spiralia</taxon>
        <taxon>Lophotrochozoa</taxon>
        <taxon>Annelida</taxon>
        <taxon>Polychaeta</taxon>
        <taxon>Sedentaria</taxon>
        <taxon>Canalipalpata</taxon>
        <taxon>Sabellida</taxon>
        <taxon>Oweniida</taxon>
        <taxon>Oweniidae</taxon>
        <taxon>Owenia</taxon>
    </lineage>
</organism>
<dbReference type="SUPFAM" id="SSF54236">
    <property type="entry name" value="Ubiquitin-like"/>
    <property type="match status" value="1"/>
</dbReference>
<accession>A0A8S4PU49</accession>
<proteinExistence type="predicted"/>
<dbReference type="GO" id="GO:0016020">
    <property type="term" value="C:membrane"/>
    <property type="evidence" value="ECO:0007669"/>
    <property type="project" value="TreeGrafter"/>
</dbReference>
<dbReference type="InterPro" id="IPR036533">
    <property type="entry name" value="BAG_dom_sf"/>
</dbReference>
<reference evidence="6" key="1">
    <citation type="submission" date="2022-03" db="EMBL/GenBank/DDBJ databases">
        <authorList>
            <person name="Martin C."/>
        </authorList>
    </citation>
    <scope>NUCLEOTIDE SEQUENCE</scope>
</reference>
<dbReference type="GO" id="GO:0005634">
    <property type="term" value="C:nucleus"/>
    <property type="evidence" value="ECO:0007669"/>
    <property type="project" value="TreeGrafter"/>
</dbReference>
<evidence type="ECO:0000259" key="5">
    <source>
        <dbReference type="PROSITE" id="PS51035"/>
    </source>
</evidence>
<evidence type="ECO:0000313" key="6">
    <source>
        <dbReference type="EMBL" id="CAH1797550.1"/>
    </source>
</evidence>
<dbReference type="PROSITE" id="PS50053">
    <property type="entry name" value="UBIQUITIN_2"/>
    <property type="match status" value="1"/>
</dbReference>
<dbReference type="Gene3D" id="3.10.20.90">
    <property type="entry name" value="Phosphatidylinositol 3-kinase Catalytic Subunit, Chain A, domain 1"/>
    <property type="match status" value="1"/>
</dbReference>
<dbReference type="SUPFAM" id="SSF63491">
    <property type="entry name" value="BAG domain"/>
    <property type="match status" value="1"/>
</dbReference>
<dbReference type="SMART" id="SM00213">
    <property type="entry name" value="UBQ"/>
    <property type="match status" value="1"/>
</dbReference>
<evidence type="ECO:0000313" key="7">
    <source>
        <dbReference type="Proteomes" id="UP000749559"/>
    </source>
</evidence>
<gene>
    <name evidence="6" type="ORF">OFUS_LOCUS21816</name>
</gene>
<dbReference type="EMBL" id="CAIIXF020000010">
    <property type="protein sequence ID" value="CAH1797550.1"/>
    <property type="molecule type" value="Genomic_DNA"/>
</dbReference>
<dbReference type="GO" id="GO:0000774">
    <property type="term" value="F:adenyl-nucleotide exchange factor activity"/>
    <property type="evidence" value="ECO:0007669"/>
    <property type="project" value="TreeGrafter"/>
</dbReference>
<dbReference type="InterPro" id="IPR029071">
    <property type="entry name" value="Ubiquitin-like_domsf"/>
</dbReference>
<dbReference type="GO" id="GO:0005829">
    <property type="term" value="C:cytosol"/>
    <property type="evidence" value="ECO:0007669"/>
    <property type="project" value="TreeGrafter"/>
</dbReference>
<dbReference type="SMART" id="SM00264">
    <property type="entry name" value="BAG"/>
    <property type="match status" value="1"/>
</dbReference>
<dbReference type="PROSITE" id="PS51035">
    <property type="entry name" value="BAG"/>
    <property type="match status" value="1"/>
</dbReference>
<dbReference type="PANTHER" id="PTHR12329:SF16">
    <property type="entry name" value="BAG FAMILY MOLECULAR CHAPERONE REGULATOR 1"/>
    <property type="match status" value="1"/>
</dbReference>
<evidence type="ECO:0000259" key="4">
    <source>
        <dbReference type="PROSITE" id="PS50053"/>
    </source>
</evidence>
<dbReference type="GO" id="GO:0051087">
    <property type="term" value="F:protein-folding chaperone binding"/>
    <property type="evidence" value="ECO:0007669"/>
    <property type="project" value="InterPro"/>
</dbReference>